<comment type="caution">
    <text evidence="2">The sequence shown here is derived from an EMBL/GenBank/DDBJ whole genome shotgun (WGS) entry which is preliminary data.</text>
</comment>
<dbReference type="Pfam" id="PF11684">
    <property type="entry name" value="DUF3280"/>
    <property type="match status" value="1"/>
</dbReference>
<dbReference type="InterPro" id="IPR021698">
    <property type="entry name" value="DUF3280"/>
</dbReference>
<evidence type="ECO:0008006" key="4">
    <source>
        <dbReference type="Google" id="ProtNLM"/>
    </source>
</evidence>
<gene>
    <name evidence="2" type="ORF">DI565_17940</name>
</gene>
<sequence length="175" mass="18494">MRMANLTASVAIAVGVATSGPAAAAPVKAAVFDFELVDTSTEGQLQGVRDDQTQRLRRTTEDVREALEGAGLALVDIGPAREQLEDVKAVHDCVPCARTAAETLGADYAVLGHVQKVSNLILNINVQVVDVKTGKTVRGGSADIRGNTDESWDRGTRYLMKNSILKEPLPAAGAR</sequence>
<evidence type="ECO:0000256" key="1">
    <source>
        <dbReference type="SAM" id="SignalP"/>
    </source>
</evidence>
<feature type="signal peptide" evidence="1">
    <location>
        <begin position="1"/>
        <end position="24"/>
    </location>
</feature>
<name>A0A2W5MDZ6_ANCNO</name>
<proteinExistence type="predicted"/>
<evidence type="ECO:0000313" key="2">
    <source>
        <dbReference type="EMBL" id="PZQ11620.1"/>
    </source>
</evidence>
<dbReference type="AlphaFoldDB" id="A0A2W5MDZ6"/>
<feature type="chain" id="PRO_5015931986" description="DUF2380 domain-containing protein" evidence="1">
    <location>
        <begin position="25"/>
        <end position="175"/>
    </location>
</feature>
<dbReference type="Proteomes" id="UP000249577">
    <property type="component" value="Unassembled WGS sequence"/>
</dbReference>
<reference evidence="2 3" key="1">
    <citation type="submission" date="2017-08" db="EMBL/GenBank/DDBJ databases">
        <title>Infants hospitalized years apart are colonized by the same room-sourced microbial strains.</title>
        <authorList>
            <person name="Brooks B."/>
            <person name="Olm M.R."/>
            <person name="Firek B.A."/>
            <person name="Baker R."/>
            <person name="Thomas B.C."/>
            <person name="Morowitz M.J."/>
            <person name="Banfield J.F."/>
        </authorList>
    </citation>
    <scope>NUCLEOTIDE SEQUENCE [LARGE SCALE GENOMIC DNA]</scope>
    <source>
        <strain evidence="2">S2_005_003_R2_43</strain>
    </source>
</reference>
<organism evidence="2 3">
    <name type="scientific">Ancylobacter novellus</name>
    <name type="common">Thiobacillus novellus</name>
    <dbReference type="NCBI Taxonomy" id="921"/>
    <lineage>
        <taxon>Bacteria</taxon>
        <taxon>Pseudomonadati</taxon>
        <taxon>Pseudomonadota</taxon>
        <taxon>Alphaproteobacteria</taxon>
        <taxon>Hyphomicrobiales</taxon>
        <taxon>Xanthobacteraceae</taxon>
        <taxon>Ancylobacter</taxon>
    </lineage>
</organism>
<dbReference type="EMBL" id="QFPN01000011">
    <property type="protein sequence ID" value="PZQ11620.1"/>
    <property type="molecule type" value="Genomic_DNA"/>
</dbReference>
<evidence type="ECO:0000313" key="3">
    <source>
        <dbReference type="Proteomes" id="UP000249577"/>
    </source>
</evidence>
<protein>
    <recommendedName>
        <fullName evidence="4">DUF2380 domain-containing protein</fullName>
    </recommendedName>
</protein>
<keyword evidence="1" id="KW-0732">Signal</keyword>
<accession>A0A2W5MDZ6</accession>